<feature type="region of interest" description="Disordered" evidence="1">
    <location>
        <begin position="40"/>
        <end position="61"/>
    </location>
</feature>
<dbReference type="Proteomes" id="UP001206925">
    <property type="component" value="Unassembled WGS sequence"/>
</dbReference>
<comment type="caution">
    <text evidence="2">The sequence shown here is derived from an EMBL/GenBank/DDBJ whole genome shotgun (WGS) entry which is preliminary data.</text>
</comment>
<accession>A0AAD5CKR7</accession>
<dbReference type="EMBL" id="JAMZMK010008018">
    <property type="protein sequence ID" value="KAI7742354.1"/>
    <property type="molecule type" value="Genomic_DNA"/>
</dbReference>
<proteinExistence type="predicted"/>
<protein>
    <submittedName>
        <fullName evidence="2">Uncharacterized protein</fullName>
    </submittedName>
</protein>
<name>A0AAD5CKR7_AMBAR</name>
<evidence type="ECO:0000256" key="1">
    <source>
        <dbReference type="SAM" id="MobiDB-lite"/>
    </source>
</evidence>
<evidence type="ECO:0000313" key="3">
    <source>
        <dbReference type="Proteomes" id="UP001206925"/>
    </source>
</evidence>
<sequence length="116" mass="12533">VVVLARSKVVVNGGSTGRMENQDGVCGVVRVGIMPTAPRAGPPYAGFPHPKSRASNPTPVKSVTRSRAVEIAIGKAKDLVGERWYDNAKGKQLVTQKWNNFVGVLEQVYEVLKCGW</sequence>
<dbReference type="AlphaFoldDB" id="A0AAD5CKR7"/>
<organism evidence="2 3">
    <name type="scientific">Ambrosia artemisiifolia</name>
    <name type="common">Common ragweed</name>
    <dbReference type="NCBI Taxonomy" id="4212"/>
    <lineage>
        <taxon>Eukaryota</taxon>
        <taxon>Viridiplantae</taxon>
        <taxon>Streptophyta</taxon>
        <taxon>Embryophyta</taxon>
        <taxon>Tracheophyta</taxon>
        <taxon>Spermatophyta</taxon>
        <taxon>Magnoliopsida</taxon>
        <taxon>eudicotyledons</taxon>
        <taxon>Gunneridae</taxon>
        <taxon>Pentapetalae</taxon>
        <taxon>asterids</taxon>
        <taxon>campanulids</taxon>
        <taxon>Asterales</taxon>
        <taxon>Asteraceae</taxon>
        <taxon>Asteroideae</taxon>
        <taxon>Heliantheae alliance</taxon>
        <taxon>Heliantheae</taxon>
        <taxon>Ambrosia</taxon>
    </lineage>
</organism>
<reference evidence="2" key="1">
    <citation type="submission" date="2022-06" db="EMBL/GenBank/DDBJ databases">
        <title>Uncovering the hologenomic basis of an extraordinary plant invasion.</title>
        <authorList>
            <person name="Bieker V.C."/>
            <person name="Martin M.D."/>
            <person name="Gilbert T."/>
            <person name="Hodgins K."/>
            <person name="Battlay P."/>
            <person name="Petersen B."/>
            <person name="Wilson J."/>
        </authorList>
    </citation>
    <scope>NUCLEOTIDE SEQUENCE</scope>
    <source>
        <strain evidence="2">AA19_3_7</strain>
        <tissue evidence="2">Leaf</tissue>
    </source>
</reference>
<evidence type="ECO:0000313" key="2">
    <source>
        <dbReference type="EMBL" id="KAI7742354.1"/>
    </source>
</evidence>
<gene>
    <name evidence="2" type="ORF">M8C21_005976</name>
</gene>
<keyword evidence="3" id="KW-1185">Reference proteome</keyword>
<feature type="non-terminal residue" evidence="2">
    <location>
        <position position="1"/>
    </location>
</feature>